<proteinExistence type="predicted"/>
<evidence type="ECO:0000313" key="2">
    <source>
        <dbReference type="Proteomes" id="UP000266673"/>
    </source>
</evidence>
<protein>
    <recommendedName>
        <fullName evidence="3">Serine-threonine/tyrosine-protein kinase catalytic domain-containing protein</fullName>
    </recommendedName>
</protein>
<sequence>MTEMSAGRPPHYNIEYDEMLAIQICNGLRPEFAKGTPECFIHLANQFLDANPSNRPTASDIHEKFSKWYTIVAYGTAKDKDELSILKAFKSADEIIPTLSTELQIYSKDKLTSKLLDFKNLSEPINCDSTSCNFSISDRL</sequence>
<dbReference type="Proteomes" id="UP000266673">
    <property type="component" value="Unassembled WGS sequence"/>
</dbReference>
<dbReference type="OrthoDB" id="163159at2759"/>
<evidence type="ECO:0000313" key="1">
    <source>
        <dbReference type="EMBL" id="RIB28800.1"/>
    </source>
</evidence>
<organism evidence="1 2">
    <name type="scientific">Gigaspora rosea</name>
    <dbReference type="NCBI Taxonomy" id="44941"/>
    <lineage>
        <taxon>Eukaryota</taxon>
        <taxon>Fungi</taxon>
        <taxon>Fungi incertae sedis</taxon>
        <taxon>Mucoromycota</taxon>
        <taxon>Glomeromycotina</taxon>
        <taxon>Glomeromycetes</taxon>
        <taxon>Diversisporales</taxon>
        <taxon>Gigasporaceae</taxon>
        <taxon>Gigaspora</taxon>
    </lineage>
</organism>
<keyword evidence="2" id="KW-1185">Reference proteome</keyword>
<dbReference type="EMBL" id="QKWP01000055">
    <property type="protein sequence ID" value="RIB28800.1"/>
    <property type="molecule type" value="Genomic_DNA"/>
</dbReference>
<gene>
    <name evidence="1" type="ORF">C2G38_2137156</name>
</gene>
<evidence type="ECO:0008006" key="3">
    <source>
        <dbReference type="Google" id="ProtNLM"/>
    </source>
</evidence>
<name>A0A397W253_9GLOM</name>
<dbReference type="SUPFAM" id="SSF56112">
    <property type="entry name" value="Protein kinase-like (PK-like)"/>
    <property type="match status" value="1"/>
</dbReference>
<dbReference type="AlphaFoldDB" id="A0A397W253"/>
<dbReference type="InterPro" id="IPR011009">
    <property type="entry name" value="Kinase-like_dom_sf"/>
</dbReference>
<dbReference type="Gene3D" id="1.10.510.10">
    <property type="entry name" value="Transferase(Phosphotransferase) domain 1"/>
    <property type="match status" value="1"/>
</dbReference>
<accession>A0A397W253</accession>
<comment type="caution">
    <text evidence="1">The sequence shown here is derived from an EMBL/GenBank/DDBJ whole genome shotgun (WGS) entry which is preliminary data.</text>
</comment>
<reference evidence="1 2" key="1">
    <citation type="submission" date="2018-06" db="EMBL/GenBank/DDBJ databases">
        <title>Comparative genomics reveals the genomic features of Rhizophagus irregularis, R. cerebriforme, R. diaphanum and Gigaspora rosea, and their symbiotic lifestyle signature.</title>
        <authorList>
            <person name="Morin E."/>
            <person name="San Clemente H."/>
            <person name="Chen E.C.H."/>
            <person name="De La Providencia I."/>
            <person name="Hainaut M."/>
            <person name="Kuo A."/>
            <person name="Kohler A."/>
            <person name="Murat C."/>
            <person name="Tang N."/>
            <person name="Roy S."/>
            <person name="Loubradou J."/>
            <person name="Henrissat B."/>
            <person name="Grigoriev I.V."/>
            <person name="Corradi N."/>
            <person name="Roux C."/>
            <person name="Martin F.M."/>
        </authorList>
    </citation>
    <scope>NUCLEOTIDE SEQUENCE [LARGE SCALE GENOMIC DNA]</scope>
    <source>
        <strain evidence="1 2">DAOM 194757</strain>
    </source>
</reference>